<evidence type="ECO:0000256" key="1">
    <source>
        <dbReference type="SAM" id="MobiDB-lite"/>
    </source>
</evidence>
<name>A0A4U9Y758_9STRE</name>
<dbReference type="RefSeq" id="WP_225247776.1">
    <property type="nucleotide sequence ID" value="NZ_LR594035.1"/>
</dbReference>
<feature type="region of interest" description="Disordered" evidence="1">
    <location>
        <begin position="27"/>
        <end position="61"/>
    </location>
</feature>
<protein>
    <submittedName>
        <fullName evidence="2">Cell wall surface anchor family protein</fullName>
    </submittedName>
</protein>
<reference evidence="2 3" key="1">
    <citation type="submission" date="2019-05" db="EMBL/GenBank/DDBJ databases">
        <authorList>
            <consortium name="Pathogen Informatics"/>
        </authorList>
    </citation>
    <scope>NUCLEOTIDE SEQUENCE [LARGE SCALE GENOMIC DNA]</scope>
    <source>
        <strain evidence="2 3">NCTC5385</strain>
    </source>
</reference>
<dbReference type="Proteomes" id="UP000304914">
    <property type="component" value="Chromosome"/>
</dbReference>
<accession>A0A4U9Y758</accession>
<proteinExistence type="predicted"/>
<dbReference type="EMBL" id="LR594035">
    <property type="protein sequence ID" value="VTS21685.1"/>
    <property type="molecule type" value="Genomic_DNA"/>
</dbReference>
<gene>
    <name evidence="2" type="ORF">NCTC5385_00996</name>
</gene>
<evidence type="ECO:0000313" key="3">
    <source>
        <dbReference type="Proteomes" id="UP000304914"/>
    </source>
</evidence>
<sequence>MEGTFYQFAVNGIVMHDVTPGNTVSAYLRSDQQRKQTPTRINPVDEGDYPKKKNPKIKVLA</sequence>
<feature type="compositionally biased region" description="Basic residues" evidence="1">
    <location>
        <begin position="52"/>
        <end position="61"/>
    </location>
</feature>
<dbReference type="AlphaFoldDB" id="A0A4U9Y758"/>
<evidence type="ECO:0000313" key="2">
    <source>
        <dbReference type="EMBL" id="VTS21685.1"/>
    </source>
</evidence>
<organism evidence="2 3">
    <name type="scientific">Streptococcus pseudoporcinus</name>
    <dbReference type="NCBI Taxonomy" id="361101"/>
    <lineage>
        <taxon>Bacteria</taxon>
        <taxon>Bacillati</taxon>
        <taxon>Bacillota</taxon>
        <taxon>Bacilli</taxon>
        <taxon>Lactobacillales</taxon>
        <taxon>Streptococcaceae</taxon>
        <taxon>Streptococcus</taxon>
    </lineage>
</organism>